<organism evidence="8 9">
    <name type="scientific">Kitasatospora cheerisanensis KCTC 2395</name>
    <dbReference type="NCBI Taxonomy" id="1348663"/>
    <lineage>
        <taxon>Bacteria</taxon>
        <taxon>Bacillati</taxon>
        <taxon>Actinomycetota</taxon>
        <taxon>Actinomycetes</taxon>
        <taxon>Kitasatosporales</taxon>
        <taxon>Streptomycetaceae</taxon>
        <taxon>Kitasatospora</taxon>
    </lineage>
</organism>
<keyword evidence="3 6" id="KW-1133">Transmembrane helix</keyword>
<dbReference type="PANTHER" id="PTHR43394">
    <property type="entry name" value="ATP-DEPENDENT PERMEASE MDL1, MITOCHONDRIAL"/>
    <property type="match status" value="1"/>
</dbReference>
<evidence type="ECO:0000256" key="3">
    <source>
        <dbReference type="ARBA" id="ARBA00022989"/>
    </source>
</evidence>
<name>A0A066YRI6_9ACTN</name>
<evidence type="ECO:0000256" key="5">
    <source>
        <dbReference type="SAM" id="MobiDB-lite"/>
    </source>
</evidence>
<feature type="transmembrane region" description="Helical" evidence="6">
    <location>
        <begin position="245"/>
        <end position="266"/>
    </location>
</feature>
<evidence type="ECO:0000313" key="8">
    <source>
        <dbReference type="EMBL" id="KDN80666.1"/>
    </source>
</evidence>
<keyword evidence="2 6" id="KW-0812">Transmembrane</keyword>
<sequence>MPSTPPARASALRTVLALKRPWTFTLALSVAAGTACTLLLPTTLARAVDRTLAGAGPAAGVPLLVLVAVTAAAQATAQYASPGGAAAVGAALRAAMIRRIGADGPGAAGPTAGDLAARLTGSAPQAALAGPAVVHTVAQLLTAAGAVAGLFLLSPRPALAFLVAAPAGWLLIRRQVGRTAGHGEAYLTAQSEIASRLVEALHGSASIAAAGARSAELARVLRPLPGLSRHGHALWRSQRETAWKVGLLAPATQVAVLVAAGAELAAGRLSPGGLAAALAYSTVGLGGFGAAQSLLDLARARAAAVRVTELLTTPSAVPGSSELPAGKGALEFRGVVLGGGGTGPLLDRLDLAVPAGCWVAVVGADDAAASAVTALAAGLLRPERARCGSTAPSSPRSARSSCGRPSRWPSPIPCCTAGRSRRR</sequence>
<keyword evidence="9" id="KW-1185">Reference proteome</keyword>
<dbReference type="PATRIC" id="fig|1348663.4.peg.7335"/>
<dbReference type="PANTHER" id="PTHR43394:SF1">
    <property type="entry name" value="ATP-BINDING CASSETTE SUB-FAMILY B MEMBER 10, MITOCHONDRIAL"/>
    <property type="match status" value="1"/>
</dbReference>
<dbReference type="SUPFAM" id="SSF90123">
    <property type="entry name" value="ABC transporter transmembrane region"/>
    <property type="match status" value="1"/>
</dbReference>
<evidence type="ECO:0000256" key="6">
    <source>
        <dbReference type="SAM" id="Phobius"/>
    </source>
</evidence>
<proteinExistence type="predicted"/>
<dbReference type="InterPro" id="IPR036640">
    <property type="entry name" value="ABC1_TM_sf"/>
</dbReference>
<dbReference type="PROSITE" id="PS50929">
    <property type="entry name" value="ABC_TM1F"/>
    <property type="match status" value="1"/>
</dbReference>
<dbReference type="HOGENOM" id="CLU_648566_0_0_11"/>
<dbReference type="InterPro" id="IPR011527">
    <property type="entry name" value="ABC1_TM_dom"/>
</dbReference>
<dbReference type="EMBL" id="JNBY01000165">
    <property type="protein sequence ID" value="KDN80666.1"/>
    <property type="molecule type" value="Genomic_DNA"/>
</dbReference>
<feature type="transmembrane region" description="Helical" evidence="6">
    <location>
        <begin position="272"/>
        <end position="291"/>
    </location>
</feature>
<dbReference type="AlphaFoldDB" id="A0A066YRI6"/>
<dbReference type="GO" id="GO:0005524">
    <property type="term" value="F:ATP binding"/>
    <property type="evidence" value="ECO:0007669"/>
    <property type="project" value="InterPro"/>
</dbReference>
<evidence type="ECO:0000256" key="2">
    <source>
        <dbReference type="ARBA" id="ARBA00022692"/>
    </source>
</evidence>
<feature type="transmembrane region" description="Helical" evidence="6">
    <location>
        <begin position="22"/>
        <end position="40"/>
    </location>
</feature>
<feature type="domain" description="ABC transmembrane type-1" evidence="7">
    <location>
        <begin position="24"/>
        <end position="300"/>
    </location>
</feature>
<feature type="region of interest" description="Disordered" evidence="5">
    <location>
        <begin position="386"/>
        <end position="423"/>
    </location>
</feature>
<dbReference type="GO" id="GO:0015421">
    <property type="term" value="F:ABC-type oligopeptide transporter activity"/>
    <property type="evidence" value="ECO:0007669"/>
    <property type="project" value="TreeGrafter"/>
</dbReference>
<dbReference type="InterPro" id="IPR039421">
    <property type="entry name" value="Type_1_exporter"/>
</dbReference>
<comment type="caution">
    <text evidence="8">The sequence shown here is derived from an EMBL/GenBank/DDBJ whole genome shotgun (WGS) entry which is preliminary data.</text>
</comment>
<reference evidence="8 9" key="1">
    <citation type="submission" date="2014-05" db="EMBL/GenBank/DDBJ databases">
        <title>Draft Genome Sequence of Kitasatospora cheerisanensis KCTC 2395.</title>
        <authorList>
            <person name="Nam D.H."/>
        </authorList>
    </citation>
    <scope>NUCLEOTIDE SEQUENCE [LARGE SCALE GENOMIC DNA]</scope>
    <source>
        <strain evidence="8 9">KCTC 2395</strain>
    </source>
</reference>
<evidence type="ECO:0000256" key="4">
    <source>
        <dbReference type="ARBA" id="ARBA00023136"/>
    </source>
</evidence>
<feature type="transmembrane region" description="Helical" evidence="6">
    <location>
        <begin position="52"/>
        <end position="73"/>
    </location>
</feature>
<evidence type="ECO:0000256" key="1">
    <source>
        <dbReference type="ARBA" id="ARBA00004651"/>
    </source>
</evidence>
<feature type="compositionally biased region" description="Low complexity" evidence="5">
    <location>
        <begin position="388"/>
        <end position="407"/>
    </location>
</feature>
<evidence type="ECO:0000313" key="9">
    <source>
        <dbReference type="Proteomes" id="UP000027178"/>
    </source>
</evidence>
<dbReference type="Proteomes" id="UP000027178">
    <property type="component" value="Unassembled WGS sequence"/>
</dbReference>
<accession>A0A066YRI6</accession>
<dbReference type="RefSeq" id="WP_051653816.1">
    <property type="nucleotide sequence ID" value="NZ_KK853997.1"/>
</dbReference>
<protein>
    <recommendedName>
        <fullName evidence="7">ABC transmembrane type-1 domain-containing protein</fullName>
    </recommendedName>
</protein>
<gene>
    <name evidence="8" type="ORF">KCH_75840</name>
</gene>
<keyword evidence="4 6" id="KW-0472">Membrane</keyword>
<dbReference type="Gene3D" id="1.20.1560.10">
    <property type="entry name" value="ABC transporter type 1, transmembrane domain"/>
    <property type="match status" value="1"/>
</dbReference>
<dbReference type="GO" id="GO:0005886">
    <property type="term" value="C:plasma membrane"/>
    <property type="evidence" value="ECO:0007669"/>
    <property type="project" value="UniProtKB-SubCell"/>
</dbReference>
<comment type="subcellular location">
    <subcellularLocation>
        <location evidence="1">Cell membrane</location>
        <topology evidence="1">Multi-pass membrane protein</topology>
    </subcellularLocation>
</comment>
<dbReference type="eggNOG" id="COG1132">
    <property type="taxonomic scope" value="Bacteria"/>
</dbReference>
<evidence type="ECO:0000259" key="7">
    <source>
        <dbReference type="PROSITE" id="PS50929"/>
    </source>
</evidence>